<keyword evidence="5" id="KW-1185">Reference proteome</keyword>
<comment type="caution">
    <text evidence="4">The sequence shown here is derived from an EMBL/GenBank/DDBJ whole genome shotgun (WGS) entry which is preliminary data.</text>
</comment>
<dbReference type="SUPFAM" id="SSF53474">
    <property type="entry name" value="alpha/beta-Hydrolases"/>
    <property type="match status" value="1"/>
</dbReference>
<evidence type="ECO:0000259" key="3">
    <source>
        <dbReference type="Pfam" id="PF00561"/>
    </source>
</evidence>
<dbReference type="EMBL" id="JBHTKB010000001">
    <property type="protein sequence ID" value="MFD0912511.1"/>
    <property type="molecule type" value="Genomic_DNA"/>
</dbReference>
<dbReference type="InterPro" id="IPR029058">
    <property type="entry name" value="AB_hydrolase_fold"/>
</dbReference>
<reference evidence="5" key="1">
    <citation type="journal article" date="2019" name="Int. J. Syst. Evol. Microbiol.">
        <title>The Global Catalogue of Microorganisms (GCM) 10K type strain sequencing project: providing services to taxonomists for standard genome sequencing and annotation.</title>
        <authorList>
            <consortium name="The Broad Institute Genomics Platform"/>
            <consortium name="The Broad Institute Genome Sequencing Center for Infectious Disease"/>
            <person name="Wu L."/>
            <person name="Ma J."/>
        </authorList>
    </citation>
    <scope>NUCLEOTIDE SEQUENCE [LARGE SCALE GENOMIC DNA]</scope>
    <source>
        <strain evidence="5">CCUG 58412</strain>
    </source>
</reference>
<protein>
    <submittedName>
        <fullName evidence="4">Alpha/beta fold hydrolase</fullName>
    </submittedName>
</protein>
<dbReference type="PANTHER" id="PTHR42977">
    <property type="entry name" value="HYDROLASE-RELATED"/>
    <property type="match status" value="1"/>
</dbReference>
<feature type="chain" id="PRO_5045260971" evidence="2">
    <location>
        <begin position="33"/>
        <end position="332"/>
    </location>
</feature>
<dbReference type="Proteomes" id="UP001597128">
    <property type="component" value="Unassembled WGS sequence"/>
</dbReference>
<sequence>MNYTTLKLAVQMPVMLAALMTALVLPVTQATAAETASHTSSKETAVSYHTVVIDGVKVFYREAGPKNAPAVLLLHGFPSSSHMFRNLIPQLADRYHVIAPDYPGYGQSGQPAMDKFTYSFDHLAAVVDKLTSEIGLNRYALYVQDYGAPVGYRLAAAHPERISAIVVQNGNAYQEGIDNPFWDPVKAYWKDKTQANAAKLRPVLELDATKWQYSEGFRDPALHVSPDAWMLDQAYLDRPGNKDIQIEMFYSYGSNPPLYPAWQAYFRKHQPPMLIVWGKNDKIFPAAGATPYLRDLPQAELHLLDSGHFALEEEGDQIGRLMHDFLDRKVQR</sequence>
<dbReference type="Pfam" id="PF00561">
    <property type="entry name" value="Abhydrolase_1"/>
    <property type="match status" value="1"/>
</dbReference>
<dbReference type="Gene3D" id="3.40.50.1820">
    <property type="entry name" value="alpha/beta hydrolase"/>
    <property type="match status" value="1"/>
</dbReference>
<dbReference type="PRINTS" id="PR00111">
    <property type="entry name" value="ABHYDROLASE"/>
</dbReference>
<evidence type="ECO:0000256" key="2">
    <source>
        <dbReference type="SAM" id="SignalP"/>
    </source>
</evidence>
<keyword evidence="1 4" id="KW-0378">Hydrolase</keyword>
<feature type="domain" description="AB hydrolase-1" evidence="3">
    <location>
        <begin position="69"/>
        <end position="314"/>
    </location>
</feature>
<evidence type="ECO:0000256" key="1">
    <source>
        <dbReference type="ARBA" id="ARBA00022801"/>
    </source>
</evidence>
<dbReference type="InterPro" id="IPR000073">
    <property type="entry name" value="AB_hydrolase_1"/>
</dbReference>
<organism evidence="4 5">
    <name type="scientific">Methylophilus luteus</name>
    <dbReference type="NCBI Taxonomy" id="640108"/>
    <lineage>
        <taxon>Bacteria</taxon>
        <taxon>Pseudomonadati</taxon>
        <taxon>Pseudomonadota</taxon>
        <taxon>Betaproteobacteria</taxon>
        <taxon>Nitrosomonadales</taxon>
        <taxon>Methylophilaceae</taxon>
        <taxon>Methylophilus</taxon>
    </lineage>
</organism>
<dbReference type="RefSeq" id="WP_379055514.1">
    <property type="nucleotide sequence ID" value="NZ_JBHTKB010000001.1"/>
</dbReference>
<dbReference type="PRINTS" id="PR00412">
    <property type="entry name" value="EPOXHYDRLASE"/>
</dbReference>
<proteinExistence type="predicted"/>
<evidence type="ECO:0000313" key="4">
    <source>
        <dbReference type="EMBL" id="MFD0912511.1"/>
    </source>
</evidence>
<feature type="signal peptide" evidence="2">
    <location>
        <begin position="1"/>
        <end position="32"/>
    </location>
</feature>
<dbReference type="GO" id="GO:0016787">
    <property type="term" value="F:hydrolase activity"/>
    <property type="evidence" value="ECO:0007669"/>
    <property type="project" value="UniProtKB-KW"/>
</dbReference>
<evidence type="ECO:0000313" key="5">
    <source>
        <dbReference type="Proteomes" id="UP001597128"/>
    </source>
</evidence>
<dbReference type="PANTHER" id="PTHR42977:SF3">
    <property type="entry name" value="AB HYDROLASE-1 DOMAIN-CONTAINING PROTEIN"/>
    <property type="match status" value="1"/>
</dbReference>
<name>A0ABW3F285_9PROT</name>
<gene>
    <name evidence="4" type="ORF">ACFQ1Z_03025</name>
</gene>
<dbReference type="InterPro" id="IPR051340">
    <property type="entry name" value="Haloalkane_dehalogenase"/>
</dbReference>
<keyword evidence="2" id="KW-0732">Signal</keyword>
<accession>A0ABW3F285</accession>
<dbReference type="InterPro" id="IPR000639">
    <property type="entry name" value="Epox_hydrolase-like"/>
</dbReference>